<protein>
    <submittedName>
        <fullName evidence="1">Uncharacterized protein</fullName>
    </submittedName>
</protein>
<evidence type="ECO:0000313" key="1">
    <source>
        <dbReference type="EMBL" id="JAH38217.1"/>
    </source>
</evidence>
<accession>A0A0E9SAF2</accession>
<proteinExistence type="predicted"/>
<sequence>MADPASLVFGKARRRLSPAVRSGARC</sequence>
<dbReference type="EMBL" id="GBXM01070360">
    <property type="protein sequence ID" value="JAH38217.1"/>
    <property type="molecule type" value="Transcribed_RNA"/>
</dbReference>
<name>A0A0E9SAF2_ANGAN</name>
<dbReference type="EMBL" id="GBXM01072453">
    <property type="protein sequence ID" value="JAH36124.1"/>
    <property type="molecule type" value="Transcribed_RNA"/>
</dbReference>
<reference evidence="1" key="1">
    <citation type="submission" date="2014-11" db="EMBL/GenBank/DDBJ databases">
        <authorList>
            <person name="Amaro Gonzalez C."/>
        </authorList>
    </citation>
    <scope>NUCLEOTIDE SEQUENCE</scope>
</reference>
<organism evidence="1">
    <name type="scientific">Anguilla anguilla</name>
    <name type="common">European freshwater eel</name>
    <name type="synonym">Muraena anguilla</name>
    <dbReference type="NCBI Taxonomy" id="7936"/>
    <lineage>
        <taxon>Eukaryota</taxon>
        <taxon>Metazoa</taxon>
        <taxon>Chordata</taxon>
        <taxon>Craniata</taxon>
        <taxon>Vertebrata</taxon>
        <taxon>Euteleostomi</taxon>
        <taxon>Actinopterygii</taxon>
        <taxon>Neopterygii</taxon>
        <taxon>Teleostei</taxon>
        <taxon>Anguilliformes</taxon>
        <taxon>Anguillidae</taxon>
        <taxon>Anguilla</taxon>
    </lineage>
</organism>
<dbReference type="AlphaFoldDB" id="A0A0E9SAF2"/>
<reference evidence="1" key="2">
    <citation type="journal article" date="2015" name="Fish Shellfish Immunol.">
        <title>Early steps in the European eel (Anguilla anguilla)-Vibrio vulnificus interaction in the gills: Role of the RtxA13 toxin.</title>
        <authorList>
            <person name="Callol A."/>
            <person name="Pajuelo D."/>
            <person name="Ebbesson L."/>
            <person name="Teles M."/>
            <person name="MacKenzie S."/>
            <person name="Amaro C."/>
        </authorList>
    </citation>
    <scope>NUCLEOTIDE SEQUENCE</scope>
</reference>